<name>A0A0X3PCX6_SCHSO</name>
<protein>
    <submittedName>
        <fullName evidence="1">Uncharacterized protein</fullName>
    </submittedName>
</protein>
<dbReference type="EMBL" id="GEEE01013622">
    <property type="protein sequence ID" value="JAP49603.1"/>
    <property type="molecule type" value="Transcribed_RNA"/>
</dbReference>
<accession>A0A0X3PCX6</accession>
<evidence type="ECO:0000313" key="1">
    <source>
        <dbReference type="EMBL" id="JAP49603.1"/>
    </source>
</evidence>
<organism evidence="1">
    <name type="scientific">Schistocephalus solidus</name>
    <name type="common">Tapeworm</name>
    <dbReference type="NCBI Taxonomy" id="70667"/>
    <lineage>
        <taxon>Eukaryota</taxon>
        <taxon>Metazoa</taxon>
        <taxon>Spiralia</taxon>
        <taxon>Lophotrochozoa</taxon>
        <taxon>Platyhelminthes</taxon>
        <taxon>Cestoda</taxon>
        <taxon>Eucestoda</taxon>
        <taxon>Diphyllobothriidea</taxon>
        <taxon>Diphyllobothriidae</taxon>
        <taxon>Schistocephalus</taxon>
    </lineage>
</organism>
<sequence>MRTTLRDLSLSMQNESVLKLPWHPNSAHLESYHSTRYFCPCTTNGICVTLLTRQRMLSLTSTMDRVRVKLACSRVTFYTLIYPLCPELGSVLRSCQKIIYKSSKCKVTVSIGPLCMFSWANFNPKI</sequence>
<dbReference type="EMBL" id="GEEE01011156">
    <property type="protein sequence ID" value="JAP52069.1"/>
    <property type="molecule type" value="Transcribed_RNA"/>
</dbReference>
<gene>
    <name evidence="1" type="ORF">TR90992</name>
</gene>
<dbReference type="AlphaFoldDB" id="A0A0X3PCX6"/>
<reference evidence="1" key="1">
    <citation type="submission" date="2016-01" db="EMBL/GenBank/DDBJ databases">
        <title>Reference transcriptome for the parasite Schistocephalus solidus: insights into the molecular evolution of parasitism.</title>
        <authorList>
            <person name="Hebert F.O."/>
            <person name="Grambauer S."/>
            <person name="Barber I."/>
            <person name="Landry C.R."/>
            <person name="Aubin-Horth N."/>
        </authorList>
    </citation>
    <scope>NUCLEOTIDE SEQUENCE</scope>
</reference>
<proteinExistence type="predicted"/>